<dbReference type="PANTHER" id="PTHR47812:SF2">
    <property type="entry name" value="SMR (SMALL MUTS RELATED) DOMAIN-CONTAINING PROTEIN"/>
    <property type="match status" value="1"/>
</dbReference>
<dbReference type="SUPFAM" id="SSF160443">
    <property type="entry name" value="SMR domain-like"/>
    <property type="match status" value="1"/>
</dbReference>
<feature type="compositionally biased region" description="Low complexity" evidence="1">
    <location>
        <begin position="105"/>
        <end position="120"/>
    </location>
</feature>
<feature type="domain" description="CUE" evidence="3">
    <location>
        <begin position="131"/>
        <end position="174"/>
    </location>
</feature>
<evidence type="ECO:0000313" key="4">
    <source>
        <dbReference type="EMBL" id="GAQ90278.1"/>
    </source>
</evidence>
<dbReference type="PROSITE" id="PS50828">
    <property type="entry name" value="SMR"/>
    <property type="match status" value="1"/>
</dbReference>
<dbReference type="Pfam" id="PF08590">
    <property type="entry name" value="DUF1771"/>
    <property type="match status" value="1"/>
</dbReference>
<dbReference type="Gene3D" id="3.30.1370.110">
    <property type="match status" value="1"/>
</dbReference>
<feature type="domain" description="Smr" evidence="2">
    <location>
        <begin position="326"/>
        <end position="446"/>
    </location>
</feature>
<organism evidence="4 5">
    <name type="scientific">Klebsormidium nitens</name>
    <name type="common">Green alga</name>
    <name type="synonym">Ulothrix nitens</name>
    <dbReference type="NCBI Taxonomy" id="105231"/>
    <lineage>
        <taxon>Eukaryota</taxon>
        <taxon>Viridiplantae</taxon>
        <taxon>Streptophyta</taxon>
        <taxon>Klebsormidiophyceae</taxon>
        <taxon>Klebsormidiales</taxon>
        <taxon>Klebsormidiaceae</taxon>
        <taxon>Klebsormidium</taxon>
    </lineage>
</organism>
<feature type="region of interest" description="Disordered" evidence="1">
    <location>
        <begin position="194"/>
        <end position="252"/>
    </location>
</feature>
<accession>A0A1Y1IQ63</accession>
<dbReference type="OMA" id="DHLSAQH"/>
<feature type="compositionally biased region" description="Polar residues" evidence="1">
    <location>
        <begin position="21"/>
        <end position="31"/>
    </location>
</feature>
<keyword evidence="5" id="KW-1185">Reference proteome</keyword>
<dbReference type="SMART" id="SM01162">
    <property type="entry name" value="DUF1771"/>
    <property type="match status" value="1"/>
</dbReference>
<evidence type="ECO:0000259" key="3">
    <source>
        <dbReference type="PROSITE" id="PS51140"/>
    </source>
</evidence>
<dbReference type="OrthoDB" id="3231855at2759"/>
<dbReference type="InterPro" id="IPR036063">
    <property type="entry name" value="Smr_dom_sf"/>
</dbReference>
<name>A0A1Y1IQ63_KLENI</name>
<dbReference type="EMBL" id="DF237570">
    <property type="protein sequence ID" value="GAQ90278.1"/>
    <property type="molecule type" value="Genomic_DNA"/>
</dbReference>
<evidence type="ECO:0000313" key="5">
    <source>
        <dbReference type="Proteomes" id="UP000054558"/>
    </source>
</evidence>
<dbReference type="InterPro" id="IPR003892">
    <property type="entry name" value="CUE"/>
</dbReference>
<dbReference type="PROSITE" id="PS51140">
    <property type="entry name" value="CUE"/>
    <property type="match status" value="1"/>
</dbReference>
<dbReference type="GO" id="GO:0043130">
    <property type="term" value="F:ubiquitin binding"/>
    <property type="evidence" value="ECO:0007669"/>
    <property type="project" value="InterPro"/>
</dbReference>
<sequence>MAGFQKPATPERKPRGWHAFTASQRGSSNTAVEAFPSLSPMQTAAPDLNPSPSQNAPRRNARFSQGVDGRRVRSNSPPAVGGRVQGRGGVFQEKAPPARNGSHGGNVVSGANGASGSESASWRRRVSGGDMRGEAVRRVKAVAPSADSALIQDLLEALNGDVTAVIAQLEEMGLCESAQSDVTTAHVENGLGGLSLVNDESREGAKRGGSLRRSSRSEGELAELERGAFRDGFGDAGWGDQTGDGREPEQDPYYKYRGEAIQISRGRARHAKSAASAFTLGDHARARELSRLAREEGKIARELHAQAAEKILQERNADRLGGIWEIDLHGLHANEAVLALAARLEELEAELFALLSSPAGSIPSGGNAPWSGVTAPSVSSGGRKASEGVPKVSEFPSFRKELMVITGLGNHSKGGPTLPSIVSSFLTESGYLFRQARAGVLAVRPRYRYIKRQS</sequence>
<dbReference type="AlphaFoldDB" id="A0A1Y1IQ63"/>
<proteinExistence type="predicted"/>
<feature type="compositionally biased region" description="Basic and acidic residues" evidence="1">
    <location>
        <begin position="243"/>
        <end position="252"/>
    </location>
</feature>
<dbReference type="Proteomes" id="UP000054558">
    <property type="component" value="Unassembled WGS sequence"/>
</dbReference>
<protein>
    <submittedName>
        <fullName evidence="4">Smr (Small MutS Related) domain-containing protein</fullName>
    </submittedName>
</protein>
<feature type="region of interest" description="Disordered" evidence="1">
    <location>
        <begin position="1"/>
        <end position="130"/>
    </location>
</feature>
<feature type="compositionally biased region" description="Basic and acidic residues" evidence="1">
    <location>
        <begin position="215"/>
        <end position="233"/>
    </location>
</feature>
<dbReference type="STRING" id="105231.A0A1Y1IQ63"/>
<dbReference type="InterPro" id="IPR013899">
    <property type="entry name" value="DUF1771"/>
</dbReference>
<gene>
    <name evidence="4" type="ORF">KFL_006210030</name>
</gene>
<reference evidence="4 5" key="1">
    <citation type="journal article" date="2014" name="Nat. Commun.">
        <title>Klebsormidium flaccidum genome reveals primary factors for plant terrestrial adaptation.</title>
        <authorList>
            <person name="Hori K."/>
            <person name="Maruyama F."/>
            <person name="Fujisawa T."/>
            <person name="Togashi T."/>
            <person name="Yamamoto N."/>
            <person name="Seo M."/>
            <person name="Sato S."/>
            <person name="Yamada T."/>
            <person name="Mori H."/>
            <person name="Tajima N."/>
            <person name="Moriyama T."/>
            <person name="Ikeuchi M."/>
            <person name="Watanabe M."/>
            <person name="Wada H."/>
            <person name="Kobayashi K."/>
            <person name="Saito M."/>
            <person name="Masuda T."/>
            <person name="Sasaki-Sekimoto Y."/>
            <person name="Mashiguchi K."/>
            <person name="Awai K."/>
            <person name="Shimojima M."/>
            <person name="Masuda S."/>
            <person name="Iwai M."/>
            <person name="Nobusawa T."/>
            <person name="Narise T."/>
            <person name="Kondo S."/>
            <person name="Saito H."/>
            <person name="Sato R."/>
            <person name="Murakawa M."/>
            <person name="Ihara Y."/>
            <person name="Oshima-Yamada Y."/>
            <person name="Ohtaka K."/>
            <person name="Satoh M."/>
            <person name="Sonobe K."/>
            <person name="Ishii M."/>
            <person name="Ohtani R."/>
            <person name="Kanamori-Sato M."/>
            <person name="Honoki R."/>
            <person name="Miyazaki D."/>
            <person name="Mochizuki H."/>
            <person name="Umetsu J."/>
            <person name="Higashi K."/>
            <person name="Shibata D."/>
            <person name="Kamiya Y."/>
            <person name="Sato N."/>
            <person name="Nakamura Y."/>
            <person name="Tabata S."/>
            <person name="Ida S."/>
            <person name="Kurokawa K."/>
            <person name="Ohta H."/>
        </authorList>
    </citation>
    <scope>NUCLEOTIDE SEQUENCE [LARGE SCALE GENOMIC DNA]</scope>
    <source>
        <strain evidence="4 5">NIES-2285</strain>
    </source>
</reference>
<dbReference type="SMART" id="SM00463">
    <property type="entry name" value="SMR"/>
    <property type="match status" value="1"/>
</dbReference>
<dbReference type="PANTHER" id="PTHR47812">
    <property type="entry name" value="SMR (SMALL MUTS RELATED) DOMAIN-CONTAINING PROTEIN"/>
    <property type="match status" value="1"/>
</dbReference>
<dbReference type="InterPro" id="IPR002625">
    <property type="entry name" value="Smr_dom"/>
</dbReference>
<evidence type="ECO:0000256" key="1">
    <source>
        <dbReference type="SAM" id="MobiDB-lite"/>
    </source>
</evidence>
<evidence type="ECO:0000259" key="2">
    <source>
        <dbReference type="PROSITE" id="PS50828"/>
    </source>
</evidence>